<protein>
    <submittedName>
        <fullName evidence="1">Uncharacterized protein</fullName>
    </submittedName>
</protein>
<sequence length="36" mass="4212">MEIARIRQLLLLWCRIRSNRVALVGGNHTASRFCTR</sequence>
<comment type="caution">
    <text evidence="1">The sequence shown here is derived from an EMBL/GenBank/DDBJ whole genome shotgun (WGS) entry which is preliminary data.</text>
</comment>
<dbReference type="Proteomes" id="UP000231279">
    <property type="component" value="Unassembled WGS sequence"/>
</dbReference>
<proteinExistence type="predicted"/>
<evidence type="ECO:0000313" key="1">
    <source>
        <dbReference type="EMBL" id="PIM97926.1"/>
    </source>
</evidence>
<dbReference type="OrthoDB" id="775052at2759"/>
<organism evidence="1 2">
    <name type="scientific">Handroanthus impetiginosus</name>
    <dbReference type="NCBI Taxonomy" id="429701"/>
    <lineage>
        <taxon>Eukaryota</taxon>
        <taxon>Viridiplantae</taxon>
        <taxon>Streptophyta</taxon>
        <taxon>Embryophyta</taxon>
        <taxon>Tracheophyta</taxon>
        <taxon>Spermatophyta</taxon>
        <taxon>Magnoliopsida</taxon>
        <taxon>eudicotyledons</taxon>
        <taxon>Gunneridae</taxon>
        <taxon>Pentapetalae</taxon>
        <taxon>asterids</taxon>
        <taxon>lamiids</taxon>
        <taxon>Lamiales</taxon>
        <taxon>Bignoniaceae</taxon>
        <taxon>Crescentiina</taxon>
        <taxon>Tabebuia alliance</taxon>
        <taxon>Handroanthus</taxon>
    </lineage>
</organism>
<gene>
    <name evidence="1" type="ORF">CDL12_29598</name>
</gene>
<reference evidence="2" key="1">
    <citation type="journal article" date="2018" name="Gigascience">
        <title>Genome assembly of the Pink Ipe (Handroanthus impetiginosus, Bignoniaceae), a highly valued, ecologically keystone Neotropical timber forest tree.</title>
        <authorList>
            <person name="Silva-Junior O.B."/>
            <person name="Grattapaglia D."/>
            <person name="Novaes E."/>
            <person name="Collevatti R.G."/>
        </authorList>
    </citation>
    <scope>NUCLEOTIDE SEQUENCE [LARGE SCALE GENOMIC DNA]</scope>
    <source>
        <strain evidence="2">cv. UFG-1</strain>
    </source>
</reference>
<dbReference type="EMBL" id="NKXS01008970">
    <property type="protein sequence ID" value="PIM97926.1"/>
    <property type="molecule type" value="Genomic_DNA"/>
</dbReference>
<dbReference type="AlphaFoldDB" id="A0A2G9FXY4"/>
<evidence type="ECO:0000313" key="2">
    <source>
        <dbReference type="Proteomes" id="UP000231279"/>
    </source>
</evidence>
<accession>A0A2G9FXY4</accession>
<keyword evidence="2" id="KW-1185">Reference proteome</keyword>
<name>A0A2G9FXY4_9LAMI</name>